<dbReference type="GO" id="GO:0004252">
    <property type="term" value="F:serine-type endopeptidase activity"/>
    <property type="evidence" value="ECO:0007669"/>
    <property type="project" value="InterPro"/>
</dbReference>
<reference evidence="8" key="1">
    <citation type="submission" date="2020-06" db="EMBL/GenBank/DDBJ databases">
        <authorList>
            <consortium name="Plant Systems Biology data submission"/>
        </authorList>
    </citation>
    <scope>NUCLEOTIDE SEQUENCE</scope>
    <source>
        <strain evidence="8">D6</strain>
    </source>
</reference>
<evidence type="ECO:0000256" key="5">
    <source>
        <dbReference type="RuleBase" id="RU363034"/>
    </source>
</evidence>
<organism evidence="8 9">
    <name type="scientific">Seminavis robusta</name>
    <dbReference type="NCBI Taxonomy" id="568900"/>
    <lineage>
        <taxon>Eukaryota</taxon>
        <taxon>Sar</taxon>
        <taxon>Stramenopiles</taxon>
        <taxon>Ochrophyta</taxon>
        <taxon>Bacillariophyta</taxon>
        <taxon>Bacillariophyceae</taxon>
        <taxon>Bacillariophycidae</taxon>
        <taxon>Naviculales</taxon>
        <taxon>Naviculaceae</taxon>
        <taxon>Seminavis</taxon>
    </lineage>
</organism>
<keyword evidence="5" id="KW-0378">Hydrolase</keyword>
<dbReference type="InterPro" id="IPR009003">
    <property type="entry name" value="Peptidase_S1_PA"/>
</dbReference>
<gene>
    <name evidence="8" type="ORF">SEMRO_166_G074120.1</name>
</gene>
<evidence type="ECO:0000259" key="7">
    <source>
        <dbReference type="PROSITE" id="PS50240"/>
    </source>
</evidence>
<keyword evidence="6" id="KW-0732">Signal</keyword>
<dbReference type="EMBL" id="CAICTM010000165">
    <property type="protein sequence ID" value="CAB9503449.1"/>
    <property type="molecule type" value="Genomic_DNA"/>
</dbReference>
<accession>A0A9N8DPB4</accession>
<evidence type="ECO:0000256" key="4">
    <source>
        <dbReference type="ARBA" id="ARBA00023180"/>
    </source>
</evidence>
<dbReference type="PANTHER" id="PTHR24276">
    <property type="entry name" value="POLYSERASE-RELATED"/>
    <property type="match status" value="1"/>
</dbReference>
<feature type="chain" id="PRO_5040465489" evidence="6">
    <location>
        <begin position="25"/>
        <end position="323"/>
    </location>
</feature>
<dbReference type="InterPro" id="IPR001314">
    <property type="entry name" value="Peptidase_S1A"/>
</dbReference>
<dbReference type="Proteomes" id="UP001153069">
    <property type="component" value="Unassembled WGS sequence"/>
</dbReference>
<dbReference type="AlphaFoldDB" id="A0A9N8DPB4"/>
<dbReference type="InterPro" id="IPR018114">
    <property type="entry name" value="TRYPSIN_HIS"/>
</dbReference>
<dbReference type="InterPro" id="IPR043504">
    <property type="entry name" value="Peptidase_S1_PA_chymotrypsin"/>
</dbReference>
<dbReference type="PANTHER" id="PTHR24276:SF98">
    <property type="entry name" value="FI18310P1-RELATED"/>
    <property type="match status" value="1"/>
</dbReference>
<dbReference type="Gene3D" id="2.40.10.10">
    <property type="entry name" value="Trypsin-like serine proteases"/>
    <property type="match status" value="2"/>
</dbReference>
<dbReference type="PROSITE" id="PS50240">
    <property type="entry name" value="TRYPSIN_DOM"/>
    <property type="match status" value="1"/>
</dbReference>
<feature type="domain" description="Peptidase S1" evidence="7">
    <location>
        <begin position="60"/>
        <end position="285"/>
    </location>
</feature>
<comment type="similarity">
    <text evidence="1">Belongs to the peptidase S1 family.</text>
</comment>
<comment type="caution">
    <text evidence="8">The sequence shown here is derived from an EMBL/GenBank/DDBJ whole genome shotgun (WGS) entry which is preliminary data.</text>
</comment>
<keyword evidence="4" id="KW-0325">Glycoprotein</keyword>
<dbReference type="InterPro" id="IPR050430">
    <property type="entry name" value="Peptidase_S1"/>
</dbReference>
<keyword evidence="5" id="KW-0645">Protease</keyword>
<dbReference type="CDD" id="cd00190">
    <property type="entry name" value="Tryp_SPc"/>
    <property type="match status" value="1"/>
</dbReference>
<keyword evidence="3" id="KW-1015">Disulfide bond</keyword>
<keyword evidence="9" id="KW-1185">Reference proteome</keyword>
<protein>
    <submittedName>
        <fullName evidence="8">Trypsin delta/gamma-like protein CG30031</fullName>
    </submittedName>
</protein>
<sequence length="323" mass="33936">MSSTKLPTLLSLLVLVLVATTTSAAPWHLRRTQEDDLKWFEGDIDERYDYLLPLAGPQEIVGGSPASSGEFPWFVSLEYEGQIYCGGTLISANRVLSAAHCFLSSSGSIFLPTQIRVGHTTTSDGETVTPSCVSIHPDFGYDLKGVYSDLAVLSLSSPVTTVTSFVVLNSDTSHPSSGDLTAIGFGRTSTDGPTSSSLLKTTEAFVSESTCKEAWECVSSTYHVCAVGASNNGVCKGDSGGPLLDSAKVQVGVASFVGSDGCGTSTPEVFASVASFHTWIQGELTSGTCTSSHTLNTATPCSCVCLIQRAFIDATSFFGSYFD</sequence>
<evidence type="ECO:0000256" key="2">
    <source>
        <dbReference type="ARBA" id="ARBA00023026"/>
    </source>
</evidence>
<feature type="signal peptide" evidence="6">
    <location>
        <begin position="1"/>
        <end position="24"/>
    </location>
</feature>
<dbReference type="InterPro" id="IPR033116">
    <property type="entry name" value="TRYPSIN_SER"/>
</dbReference>
<dbReference type="SMART" id="SM00020">
    <property type="entry name" value="Tryp_SPc"/>
    <property type="match status" value="1"/>
</dbReference>
<evidence type="ECO:0000256" key="6">
    <source>
        <dbReference type="SAM" id="SignalP"/>
    </source>
</evidence>
<proteinExistence type="inferred from homology"/>
<evidence type="ECO:0000313" key="8">
    <source>
        <dbReference type="EMBL" id="CAB9503449.1"/>
    </source>
</evidence>
<dbReference type="InterPro" id="IPR001254">
    <property type="entry name" value="Trypsin_dom"/>
</dbReference>
<dbReference type="PRINTS" id="PR00722">
    <property type="entry name" value="CHYMOTRYPSIN"/>
</dbReference>
<evidence type="ECO:0000256" key="1">
    <source>
        <dbReference type="ARBA" id="ARBA00007664"/>
    </source>
</evidence>
<dbReference type="OrthoDB" id="10022521at2759"/>
<keyword evidence="5" id="KW-0720">Serine protease</keyword>
<dbReference type="PROSITE" id="PS00134">
    <property type="entry name" value="TRYPSIN_HIS"/>
    <property type="match status" value="1"/>
</dbReference>
<evidence type="ECO:0000313" key="9">
    <source>
        <dbReference type="Proteomes" id="UP001153069"/>
    </source>
</evidence>
<keyword evidence="2" id="KW-0843">Virulence</keyword>
<dbReference type="Pfam" id="PF00089">
    <property type="entry name" value="Trypsin"/>
    <property type="match status" value="1"/>
</dbReference>
<evidence type="ECO:0000256" key="3">
    <source>
        <dbReference type="ARBA" id="ARBA00023157"/>
    </source>
</evidence>
<dbReference type="PROSITE" id="PS00135">
    <property type="entry name" value="TRYPSIN_SER"/>
    <property type="match status" value="1"/>
</dbReference>
<dbReference type="SUPFAM" id="SSF50494">
    <property type="entry name" value="Trypsin-like serine proteases"/>
    <property type="match status" value="1"/>
</dbReference>
<name>A0A9N8DPB4_9STRA</name>
<dbReference type="GO" id="GO:0006508">
    <property type="term" value="P:proteolysis"/>
    <property type="evidence" value="ECO:0007669"/>
    <property type="project" value="UniProtKB-KW"/>
</dbReference>